<feature type="binding site" evidence="10">
    <location>
        <position position="259"/>
    </location>
    <ligand>
        <name>Ca(2+)</name>
        <dbReference type="ChEBI" id="CHEBI:29108"/>
        <label>2</label>
    </ligand>
</feature>
<keyword evidence="13" id="KW-0376">Hydrogen peroxide</keyword>
<evidence type="ECO:0000256" key="2">
    <source>
        <dbReference type="ARBA" id="ARBA00022559"/>
    </source>
</evidence>
<keyword evidence="6 10" id="KW-0408">Iron</keyword>
<dbReference type="PANTHER" id="PTHR31517">
    <property type="match status" value="1"/>
</dbReference>
<feature type="region of interest" description="Disordered" evidence="14">
    <location>
        <begin position="338"/>
        <end position="368"/>
    </location>
</feature>
<feature type="binding site" evidence="10">
    <location>
        <position position="84"/>
    </location>
    <ligand>
        <name>Ca(2+)</name>
        <dbReference type="ChEBI" id="CHEBI:29108"/>
        <label>1</label>
    </ligand>
</feature>
<dbReference type="EC" id="1.11.1.7" evidence="13"/>
<feature type="binding site" description="axial binding residue" evidence="10">
    <location>
        <position position="209"/>
    </location>
    <ligand>
        <name>heme b</name>
        <dbReference type="ChEBI" id="CHEBI:60344"/>
    </ligand>
    <ligandPart>
        <name>Fe</name>
        <dbReference type="ChEBI" id="CHEBI:18248"/>
    </ligandPart>
</feature>
<feature type="binding site" evidence="10">
    <location>
        <position position="264"/>
    </location>
    <ligand>
        <name>Ca(2+)</name>
        <dbReference type="ChEBI" id="CHEBI:29108"/>
        <label>2</label>
    </ligand>
</feature>
<evidence type="ECO:0000256" key="1">
    <source>
        <dbReference type="ARBA" id="ARBA00000189"/>
    </source>
</evidence>
<feature type="site" description="Transition state stabilizer" evidence="11">
    <location>
        <position position="76"/>
    </location>
</feature>
<evidence type="ECO:0000256" key="12">
    <source>
        <dbReference type="PIRSR" id="PIRSR600823-5"/>
    </source>
</evidence>
<keyword evidence="2 13" id="KW-0575">Peroxidase</keyword>
<feature type="compositionally biased region" description="Low complexity" evidence="14">
    <location>
        <begin position="354"/>
        <end position="368"/>
    </location>
</feature>
<feature type="transmembrane region" description="Helical" evidence="15">
    <location>
        <begin position="12"/>
        <end position="33"/>
    </location>
</feature>
<comment type="caution">
    <text evidence="17">The sequence shown here is derived from an EMBL/GenBank/DDBJ whole genome shotgun (WGS) entry which is preliminary data.</text>
</comment>
<feature type="disulfide bond" evidence="12">
    <location>
        <begin position="136"/>
        <end position="332"/>
    </location>
</feature>
<dbReference type="Gene3D" id="1.10.520.10">
    <property type="match status" value="1"/>
</dbReference>
<keyword evidence="15" id="KW-0812">Transmembrane</keyword>
<feature type="domain" description="Plant heme peroxidase family profile" evidence="16">
    <location>
        <begin position="39"/>
        <end position="336"/>
    </location>
</feature>
<dbReference type="PRINTS" id="PR00461">
    <property type="entry name" value="PLPEROXIDASE"/>
</dbReference>
<feature type="disulfide bond" evidence="12">
    <location>
        <begin position="216"/>
        <end position="243"/>
    </location>
</feature>
<gene>
    <name evidence="17" type="ORF">R1sor_001473</name>
</gene>
<keyword evidence="18" id="KW-1185">Reference proteome</keyword>
<dbReference type="InterPro" id="IPR002016">
    <property type="entry name" value="Haem_peroxidase"/>
</dbReference>
<feature type="binding site" evidence="10">
    <location>
        <position position="86"/>
    </location>
    <ligand>
        <name>Ca(2+)</name>
        <dbReference type="ChEBI" id="CHEBI:29108"/>
        <label>1</label>
    </ligand>
</feature>
<comment type="cofactor">
    <cofactor evidence="10 13">
        <name>heme b</name>
        <dbReference type="ChEBI" id="CHEBI:60344"/>
    </cofactor>
    <text evidence="10 13">Binds 1 heme b (iron(II)-protoporphyrin IX) group per subunit.</text>
</comment>
<dbReference type="InterPro" id="IPR033905">
    <property type="entry name" value="Secretory_peroxidase"/>
</dbReference>
<dbReference type="GO" id="GO:0006979">
    <property type="term" value="P:response to oxidative stress"/>
    <property type="evidence" value="ECO:0007669"/>
    <property type="project" value="UniProtKB-UniRule"/>
</dbReference>
<dbReference type="FunFam" id="1.10.420.10:FF:000001">
    <property type="entry name" value="Peroxidase"/>
    <property type="match status" value="1"/>
</dbReference>
<feature type="binding site" evidence="10">
    <location>
        <position position="88"/>
    </location>
    <ligand>
        <name>Ca(2+)</name>
        <dbReference type="ChEBI" id="CHEBI:29108"/>
        <label>1</label>
    </ligand>
</feature>
<sequence>MMDLGTKRASRLYGAATVVVGMILPLLLSGSWINGVASQLTEGYYSQSCPQVETIARQTLSSSLFLDITAPAALVRLAFHDCQVQGCDGSVLLATDSSRNIRSELMAGKSIGIRRLDFIDRIKSAVEAECPNTVSCSDIVVMAARDSVALSGGPLMRVQLGRKDGNSASNNRADAALPAGSINVDGLMNVFSSMGLTLEESVAIVGGGHSLGVGHCASFANRLYPQVDPSLNPLMAGTLQLLCPPVFSNSIAFSNNDLTNVIFDNQYFRDIQSGRGLLTLDNEISRDPRTVGIVRSFATNQGYFFQKFESGFRKMTQHQVLTGGAGEIRRNCRFVNSGPQRQEQQQSHVMASNVTGSGTSSTVRKTNP</sequence>
<keyword evidence="7 12" id="KW-1015">Disulfide bond</keyword>
<keyword evidence="5 13" id="KW-0560">Oxidoreductase</keyword>
<keyword evidence="10 13" id="KW-0106">Calcium</keyword>
<feature type="binding site" evidence="10">
    <location>
        <position position="81"/>
    </location>
    <ligand>
        <name>Ca(2+)</name>
        <dbReference type="ChEBI" id="CHEBI:29108"/>
        <label>1</label>
    </ligand>
</feature>
<evidence type="ECO:0000256" key="3">
    <source>
        <dbReference type="ARBA" id="ARBA00022617"/>
    </source>
</evidence>
<organism evidence="17 18">
    <name type="scientific">Riccia sorocarpa</name>
    <dbReference type="NCBI Taxonomy" id="122646"/>
    <lineage>
        <taxon>Eukaryota</taxon>
        <taxon>Viridiplantae</taxon>
        <taxon>Streptophyta</taxon>
        <taxon>Embryophyta</taxon>
        <taxon>Marchantiophyta</taxon>
        <taxon>Marchantiopsida</taxon>
        <taxon>Marchantiidae</taxon>
        <taxon>Marchantiales</taxon>
        <taxon>Ricciaceae</taxon>
        <taxon>Riccia</taxon>
    </lineage>
</organism>
<keyword evidence="4 10" id="KW-0479">Metal-binding</keyword>
<dbReference type="CDD" id="cd00693">
    <property type="entry name" value="secretory_peroxidase"/>
    <property type="match status" value="1"/>
</dbReference>
<accession>A0ABD3GXP1</accession>
<dbReference type="Gene3D" id="1.10.420.10">
    <property type="entry name" value="Peroxidase, domain 2"/>
    <property type="match status" value="1"/>
</dbReference>
<feature type="binding site" evidence="9">
    <location>
        <position position="178"/>
    </location>
    <ligand>
        <name>substrate</name>
    </ligand>
</feature>
<keyword evidence="15" id="KW-1133">Transmembrane helix</keyword>
<dbReference type="PROSITE" id="PS50873">
    <property type="entry name" value="PEROXIDASE_4"/>
    <property type="match status" value="1"/>
</dbReference>
<dbReference type="PRINTS" id="PR00458">
    <property type="entry name" value="PEROXIDASE"/>
</dbReference>
<evidence type="ECO:0000256" key="13">
    <source>
        <dbReference type="RuleBase" id="RU362060"/>
    </source>
</evidence>
<comment type="cofactor">
    <cofactor evidence="10 13">
        <name>Ca(2+)</name>
        <dbReference type="ChEBI" id="CHEBI:29108"/>
    </cofactor>
    <text evidence="10 13">Binds 2 calcium ions per subunit.</text>
</comment>
<dbReference type="AlphaFoldDB" id="A0ABD3GXP1"/>
<feature type="compositionally biased region" description="Polar residues" evidence="14">
    <location>
        <begin position="338"/>
        <end position="353"/>
    </location>
</feature>
<evidence type="ECO:0000256" key="11">
    <source>
        <dbReference type="PIRSR" id="PIRSR600823-4"/>
    </source>
</evidence>
<comment type="function">
    <text evidence="13">Removal of H(2)O(2), oxidation of toxic reductants, biosynthesis and degradation of lignin, suberization, auxin catabolism, response to environmental stresses such as wounding, pathogen attack and oxidative stress.</text>
</comment>
<evidence type="ECO:0000256" key="10">
    <source>
        <dbReference type="PIRSR" id="PIRSR600823-3"/>
    </source>
</evidence>
<evidence type="ECO:0000259" key="16">
    <source>
        <dbReference type="PROSITE" id="PS50873"/>
    </source>
</evidence>
<keyword evidence="3 13" id="KW-0349">Heme</keyword>
<reference evidence="17 18" key="1">
    <citation type="submission" date="2024-09" db="EMBL/GenBank/DDBJ databases">
        <title>Chromosome-scale assembly of Riccia sorocarpa.</title>
        <authorList>
            <person name="Paukszto L."/>
        </authorList>
    </citation>
    <scope>NUCLEOTIDE SEQUENCE [LARGE SCALE GENOMIC DNA]</scope>
    <source>
        <strain evidence="17">LP-2024</strain>
        <tissue evidence="17">Aerial parts of the thallus</tissue>
    </source>
</reference>
<feature type="active site" description="Proton acceptor" evidence="8">
    <location>
        <position position="80"/>
    </location>
</feature>
<comment type="subcellular location">
    <subcellularLocation>
        <location evidence="13">Secreted</location>
    </subcellularLocation>
</comment>
<dbReference type="SUPFAM" id="SSF48113">
    <property type="entry name" value="Heme-dependent peroxidases"/>
    <property type="match status" value="1"/>
</dbReference>
<evidence type="ECO:0000313" key="17">
    <source>
        <dbReference type="EMBL" id="KAL3683451.1"/>
    </source>
</evidence>
<dbReference type="GO" id="GO:0005576">
    <property type="term" value="C:extracellular region"/>
    <property type="evidence" value="ECO:0007669"/>
    <property type="project" value="UniProtKB-SubCell"/>
</dbReference>
<dbReference type="InterPro" id="IPR000823">
    <property type="entry name" value="Peroxidase_pln"/>
</dbReference>
<dbReference type="Pfam" id="PF00141">
    <property type="entry name" value="peroxidase"/>
    <property type="match status" value="1"/>
</dbReference>
<proteinExistence type="inferred from homology"/>
<feature type="disulfide bond" evidence="12">
    <location>
        <begin position="82"/>
        <end position="87"/>
    </location>
</feature>
<dbReference type="InterPro" id="IPR010255">
    <property type="entry name" value="Haem_peroxidase_sf"/>
</dbReference>
<dbReference type="GO" id="GO:0020037">
    <property type="term" value="F:heme binding"/>
    <property type="evidence" value="ECO:0007669"/>
    <property type="project" value="UniProtKB-UniRule"/>
</dbReference>
<comment type="similarity">
    <text evidence="13">Belongs to the peroxidase family. Classical plant (class III) peroxidase subfamily.</text>
</comment>
<keyword evidence="13" id="KW-0964">Secreted</keyword>
<evidence type="ECO:0000256" key="8">
    <source>
        <dbReference type="PIRSR" id="PIRSR600823-1"/>
    </source>
</evidence>
<protein>
    <recommendedName>
        <fullName evidence="13">Peroxidase</fullName>
        <ecNumber evidence="13">1.11.1.7</ecNumber>
    </recommendedName>
</protein>
<evidence type="ECO:0000256" key="15">
    <source>
        <dbReference type="SAM" id="Phobius"/>
    </source>
</evidence>
<dbReference type="GO" id="GO:0046872">
    <property type="term" value="F:metal ion binding"/>
    <property type="evidence" value="ECO:0007669"/>
    <property type="project" value="UniProtKB-UniRule"/>
</dbReference>
<dbReference type="EMBL" id="JBJQOH010000006">
    <property type="protein sequence ID" value="KAL3683451.1"/>
    <property type="molecule type" value="Genomic_DNA"/>
</dbReference>
<evidence type="ECO:0000256" key="6">
    <source>
        <dbReference type="ARBA" id="ARBA00023004"/>
    </source>
</evidence>
<evidence type="ECO:0000256" key="7">
    <source>
        <dbReference type="ARBA" id="ARBA00023157"/>
    </source>
</evidence>
<evidence type="ECO:0000313" key="18">
    <source>
        <dbReference type="Proteomes" id="UP001633002"/>
    </source>
</evidence>
<name>A0ABD3GXP1_9MARC</name>
<dbReference type="GO" id="GO:0140825">
    <property type="term" value="F:lactoperoxidase activity"/>
    <property type="evidence" value="ECO:0007669"/>
    <property type="project" value="UniProtKB-EC"/>
</dbReference>
<evidence type="ECO:0000256" key="14">
    <source>
        <dbReference type="SAM" id="MobiDB-lite"/>
    </source>
</evidence>
<dbReference type="PANTHER" id="PTHR31517:SF81">
    <property type="entry name" value="PEROXIDASE"/>
    <property type="match status" value="1"/>
</dbReference>
<evidence type="ECO:0000256" key="4">
    <source>
        <dbReference type="ARBA" id="ARBA00022723"/>
    </source>
</evidence>
<keyword evidence="15" id="KW-0472">Membrane</keyword>
<evidence type="ECO:0000256" key="9">
    <source>
        <dbReference type="PIRSR" id="PIRSR600823-2"/>
    </source>
</evidence>
<feature type="binding site" evidence="10">
    <location>
        <position position="90"/>
    </location>
    <ligand>
        <name>Ca(2+)</name>
        <dbReference type="ChEBI" id="CHEBI:29108"/>
        <label>1</label>
    </ligand>
</feature>
<comment type="catalytic activity">
    <reaction evidence="1 13">
        <text>2 a phenolic donor + H2O2 = 2 a phenolic radical donor + 2 H2O</text>
        <dbReference type="Rhea" id="RHEA:56136"/>
        <dbReference type="ChEBI" id="CHEBI:15377"/>
        <dbReference type="ChEBI" id="CHEBI:16240"/>
        <dbReference type="ChEBI" id="CHEBI:139520"/>
        <dbReference type="ChEBI" id="CHEBI:139521"/>
        <dbReference type="EC" id="1.11.1.7"/>
    </reaction>
</comment>
<dbReference type="GO" id="GO:0042744">
    <property type="term" value="P:hydrogen peroxide catabolic process"/>
    <property type="evidence" value="ECO:0007669"/>
    <property type="project" value="UniProtKB-KW"/>
</dbReference>
<evidence type="ECO:0000256" key="5">
    <source>
        <dbReference type="ARBA" id="ARBA00023002"/>
    </source>
</evidence>
<feature type="disulfide bond" evidence="12">
    <location>
        <begin position="49"/>
        <end position="130"/>
    </location>
</feature>
<dbReference type="Proteomes" id="UP001633002">
    <property type="component" value="Unassembled WGS sequence"/>
</dbReference>